<keyword evidence="11" id="KW-0460">Magnesium</keyword>
<evidence type="ECO:0000256" key="7">
    <source>
        <dbReference type="ARBA" id="ARBA00022840"/>
    </source>
</evidence>
<accession>B3RRW6</accession>
<dbReference type="GO" id="GO:0046872">
    <property type="term" value="F:metal ion binding"/>
    <property type="evidence" value="ECO:0007669"/>
    <property type="project" value="UniProtKB-KW"/>
</dbReference>
<dbReference type="CTD" id="6752151"/>
<dbReference type="KEGG" id="tad:TRIADDRAFT_1653"/>
<dbReference type="GeneID" id="6752151"/>
<keyword evidence="3" id="KW-0723">Serine/threonine-protein kinase</keyword>
<dbReference type="EMBL" id="DS985243">
    <property type="protein sequence ID" value="EDV26942.1"/>
    <property type="molecule type" value="Genomic_DNA"/>
</dbReference>
<dbReference type="PROSITE" id="PS50011">
    <property type="entry name" value="PROTEIN_KINASE_DOM"/>
    <property type="match status" value="1"/>
</dbReference>
<dbReference type="InterPro" id="IPR000719">
    <property type="entry name" value="Prot_kinase_dom"/>
</dbReference>
<reference evidence="14 15" key="1">
    <citation type="journal article" date="2008" name="Nature">
        <title>The Trichoplax genome and the nature of placozoans.</title>
        <authorList>
            <person name="Srivastava M."/>
            <person name="Begovic E."/>
            <person name="Chapman J."/>
            <person name="Putnam N.H."/>
            <person name="Hellsten U."/>
            <person name="Kawashima T."/>
            <person name="Kuo A."/>
            <person name="Mitros T."/>
            <person name="Salamov A."/>
            <person name="Carpenter M.L."/>
            <person name="Signorovitch A.Y."/>
            <person name="Moreno M.A."/>
            <person name="Kamm K."/>
            <person name="Grimwood J."/>
            <person name="Schmutz J."/>
            <person name="Shapiro H."/>
            <person name="Grigoriev I.V."/>
            <person name="Buss L.W."/>
            <person name="Schierwater B."/>
            <person name="Dellaporta S.L."/>
            <person name="Rokhsar D.S."/>
        </authorList>
    </citation>
    <scope>NUCLEOTIDE SEQUENCE [LARGE SCALE GENOMIC DNA]</scope>
    <source>
        <strain evidence="14 15">Grell-BS-1999</strain>
    </source>
</reference>
<evidence type="ECO:0000256" key="9">
    <source>
        <dbReference type="ARBA" id="ARBA00048329"/>
    </source>
</evidence>
<evidence type="ECO:0000256" key="2">
    <source>
        <dbReference type="ARBA" id="ARBA00012406"/>
    </source>
</evidence>
<dbReference type="GO" id="GO:0004709">
    <property type="term" value="F:MAP kinase kinase kinase activity"/>
    <property type="evidence" value="ECO:0007669"/>
    <property type="project" value="UniProtKB-EC"/>
</dbReference>
<evidence type="ECO:0000256" key="4">
    <source>
        <dbReference type="ARBA" id="ARBA00022679"/>
    </source>
</evidence>
<dbReference type="GO" id="GO:0007165">
    <property type="term" value="P:signal transduction"/>
    <property type="evidence" value="ECO:0000318"/>
    <property type="project" value="GO_Central"/>
</dbReference>
<keyword evidence="12" id="KW-0175">Coiled coil</keyword>
<dbReference type="RefSeq" id="XP_002110938.1">
    <property type="nucleotide sequence ID" value="XM_002110902.1"/>
</dbReference>
<evidence type="ECO:0000256" key="10">
    <source>
        <dbReference type="PIRSR" id="PIRSR000615-1"/>
    </source>
</evidence>
<dbReference type="Gene3D" id="3.30.200.20">
    <property type="entry name" value="Phosphorylase Kinase, domain 1"/>
    <property type="match status" value="1"/>
</dbReference>
<dbReference type="GO" id="GO:0004672">
    <property type="term" value="F:protein kinase activity"/>
    <property type="evidence" value="ECO:0000318"/>
    <property type="project" value="GO_Central"/>
</dbReference>
<dbReference type="GO" id="GO:0005524">
    <property type="term" value="F:ATP binding"/>
    <property type="evidence" value="ECO:0007669"/>
    <property type="project" value="UniProtKB-KW"/>
</dbReference>
<dbReference type="GO" id="GO:0005737">
    <property type="term" value="C:cytoplasm"/>
    <property type="evidence" value="ECO:0000318"/>
    <property type="project" value="GO_Central"/>
</dbReference>
<feature type="non-terminal residue" evidence="14">
    <location>
        <position position="364"/>
    </location>
</feature>
<dbReference type="InterPro" id="IPR008271">
    <property type="entry name" value="Ser/Thr_kinase_AS"/>
</dbReference>
<dbReference type="PANTHER" id="PTHR44329:SF304">
    <property type="entry name" value="MITOGEN-ACTIVATED PROTEIN KINASE KINASE KINASE 13-LIKE ISOFORM X1"/>
    <property type="match status" value="1"/>
</dbReference>
<protein>
    <recommendedName>
        <fullName evidence="2">mitogen-activated protein kinase kinase kinase</fullName>
        <ecNumber evidence="2">2.7.11.25</ecNumber>
    </recommendedName>
</protein>
<sequence>ITGCFRPIWSVVVGQDGNVETDAWEVPFEDLGDLKWLGSGSQGAVFRGALHGQNVAVKKVRDEKDIDIKPLRKLQHPNIIRFLGVCVTAPCYCIIMEYCSNGALYDLIHQRKRELVPTLIIKWAKELASGMNYLHSHKIIHRDLKSPNVLLSNEDTLKLSDFGTFTLLGENSTKMTFAGTVAWMAPEVIRSEPCSEKVDVWSFGVVLWELVTGEIPYKDVPSATIMYGVGTNSLQLPIPSTCPDGLKLLMKVCWNGKPRNRPSFQQILSHLEVASVEFLSVTDESHQQNLSRWREEIKQTFEKIKSRGHKLQELDEELLRKRREELSHAEDVRKLYEERLSKANDLYDQLSLYMTRLDSKANEV</sequence>
<dbReference type="Gene3D" id="1.10.510.10">
    <property type="entry name" value="Transferase(Phosphotransferase) domain 1"/>
    <property type="match status" value="1"/>
</dbReference>
<dbReference type="eggNOG" id="KOG4721">
    <property type="taxonomic scope" value="Eukaryota"/>
</dbReference>
<name>B3RRW6_TRIAD</name>
<evidence type="ECO:0000256" key="11">
    <source>
        <dbReference type="PIRSR" id="PIRSR000615-3"/>
    </source>
</evidence>
<evidence type="ECO:0000256" key="6">
    <source>
        <dbReference type="ARBA" id="ARBA00022777"/>
    </source>
</evidence>
<feature type="coiled-coil region" evidence="12">
    <location>
        <begin position="319"/>
        <end position="346"/>
    </location>
</feature>
<keyword evidence="5" id="KW-0547">Nucleotide-binding</keyword>
<feature type="non-terminal residue" evidence="14">
    <location>
        <position position="1"/>
    </location>
</feature>
<keyword evidence="7" id="KW-0067">ATP-binding</keyword>
<evidence type="ECO:0000313" key="15">
    <source>
        <dbReference type="Proteomes" id="UP000009022"/>
    </source>
</evidence>
<dbReference type="SUPFAM" id="SSF56112">
    <property type="entry name" value="Protein kinase-like (PK-like)"/>
    <property type="match status" value="1"/>
</dbReference>
<dbReference type="FunFam" id="1.10.510.10:FF:000087">
    <property type="entry name" value="Mitogen-activated protein kinase kinase kinase 12"/>
    <property type="match status" value="1"/>
</dbReference>
<feature type="binding site" evidence="11">
    <location>
        <position position="148"/>
    </location>
    <ligand>
        <name>Mg(2+)</name>
        <dbReference type="ChEBI" id="CHEBI:18420"/>
    </ligand>
</feature>
<feature type="binding site" evidence="11">
    <location>
        <position position="161"/>
    </location>
    <ligand>
        <name>Mg(2+)</name>
        <dbReference type="ChEBI" id="CHEBI:18420"/>
    </ligand>
</feature>
<dbReference type="InterPro" id="IPR011009">
    <property type="entry name" value="Kinase-like_dom_sf"/>
</dbReference>
<evidence type="ECO:0000256" key="5">
    <source>
        <dbReference type="ARBA" id="ARBA00022741"/>
    </source>
</evidence>
<dbReference type="InParanoid" id="B3RRW6"/>
<feature type="domain" description="Protein kinase" evidence="13">
    <location>
        <begin position="31"/>
        <end position="273"/>
    </location>
</feature>
<keyword evidence="4" id="KW-0808">Transferase</keyword>
<dbReference type="Proteomes" id="UP000009022">
    <property type="component" value="Unassembled WGS sequence"/>
</dbReference>
<evidence type="ECO:0000256" key="8">
    <source>
        <dbReference type="ARBA" id="ARBA00047559"/>
    </source>
</evidence>
<keyword evidence="6" id="KW-0418">Kinase</keyword>
<dbReference type="OrthoDB" id="339325at2759"/>
<dbReference type="AlphaFoldDB" id="B3RRW6"/>
<comment type="similarity">
    <text evidence="1">Belongs to the protein kinase superfamily. STE Ser/Thr protein kinase family. MAP kinase kinase kinase subfamily.</text>
</comment>
<dbReference type="InterPro" id="IPR001245">
    <property type="entry name" value="Ser-Thr/Tyr_kinase_cat_dom"/>
</dbReference>
<gene>
    <name evidence="14" type="ORF">TRIADDRAFT_1653</name>
</gene>
<dbReference type="PANTHER" id="PTHR44329">
    <property type="entry name" value="SERINE/THREONINE-PROTEIN KINASE TNNI3K-RELATED"/>
    <property type="match status" value="1"/>
</dbReference>
<feature type="active site" description="Proton acceptor" evidence="10">
    <location>
        <position position="143"/>
    </location>
</feature>
<dbReference type="Pfam" id="PF07714">
    <property type="entry name" value="PK_Tyr_Ser-Thr"/>
    <property type="match status" value="1"/>
</dbReference>
<dbReference type="HOGENOM" id="CLU_000288_7_35_1"/>
<evidence type="ECO:0000313" key="14">
    <source>
        <dbReference type="EMBL" id="EDV26942.1"/>
    </source>
</evidence>
<dbReference type="EC" id="2.7.11.25" evidence="2"/>
<proteinExistence type="inferred from homology"/>
<evidence type="ECO:0000259" key="13">
    <source>
        <dbReference type="PROSITE" id="PS50011"/>
    </source>
</evidence>
<organism evidence="14 15">
    <name type="scientific">Trichoplax adhaerens</name>
    <name type="common">Trichoplax reptans</name>
    <dbReference type="NCBI Taxonomy" id="10228"/>
    <lineage>
        <taxon>Eukaryota</taxon>
        <taxon>Metazoa</taxon>
        <taxon>Placozoa</taxon>
        <taxon>Uniplacotomia</taxon>
        <taxon>Trichoplacea</taxon>
        <taxon>Trichoplacidae</taxon>
        <taxon>Trichoplax</taxon>
    </lineage>
</organism>
<keyword evidence="15" id="KW-1185">Reference proteome</keyword>
<dbReference type="PRINTS" id="PR00109">
    <property type="entry name" value="TYRKINASE"/>
</dbReference>
<dbReference type="PhylomeDB" id="B3RRW6"/>
<dbReference type="OMA" id="CLPKCNA"/>
<comment type="catalytic activity">
    <reaction evidence="8">
        <text>L-threonyl-[protein] + ATP = O-phospho-L-threonyl-[protein] + ADP + H(+)</text>
        <dbReference type="Rhea" id="RHEA:46608"/>
        <dbReference type="Rhea" id="RHEA-COMP:11060"/>
        <dbReference type="Rhea" id="RHEA-COMP:11605"/>
        <dbReference type="ChEBI" id="CHEBI:15378"/>
        <dbReference type="ChEBI" id="CHEBI:30013"/>
        <dbReference type="ChEBI" id="CHEBI:30616"/>
        <dbReference type="ChEBI" id="CHEBI:61977"/>
        <dbReference type="ChEBI" id="CHEBI:456216"/>
        <dbReference type="EC" id="2.7.11.25"/>
    </reaction>
</comment>
<comment type="catalytic activity">
    <reaction evidence="9">
        <text>L-seryl-[protein] + ATP = O-phospho-L-seryl-[protein] + ADP + H(+)</text>
        <dbReference type="Rhea" id="RHEA:17989"/>
        <dbReference type="Rhea" id="RHEA-COMP:9863"/>
        <dbReference type="Rhea" id="RHEA-COMP:11604"/>
        <dbReference type="ChEBI" id="CHEBI:15378"/>
        <dbReference type="ChEBI" id="CHEBI:29999"/>
        <dbReference type="ChEBI" id="CHEBI:30616"/>
        <dbReference type="ChEBI" id="CHEBI:83421"/>
        <dbReference type="ChEBI" id="CHEBI:456216"/>
        <dbReference type="EC" id="2.7.11.25"/>
    </reaction>
</comment>
<dbReference type="PROSITE" id="PS00108">
    <property type="entry name" value="PROTEIN_KINASE_ST"/>
    <property type="match status" value="1"/>
</dbReference>
<dbReference type="InterPro" id="IPR051681">
    <property type="entry name" value="Ser/Thr_Kinases-Pseudokinases"/>
</dbReference>
<evidence type="ECO:0000256" key="3">
    <source>
        <dbReference type="ARBA" id="ARBA00022527"/>
    </source>
</evidence>
<evidence type="ECO:0000256" key="1">
    <source>
        <dbReference type="ARBA" id="ARBA00006529"/>
    </source>
</evidence>
<keyword evidence="11" id="KW-0479">Metal-binding</keyword>
<dbReference type="PIRSF" id="PIRSF000615">
    <property type="entry name" value="TyrPK_CSF1-R"/>
    <property type="match status" value="1"/>
</dbReference>
<dbReference type="SMART" id="SM00220">
    <property type="entry name" value="S_TKc"/>
    <property type="match status" value="1"/>
</dbReference>
<evidence type="ECO:0000256" key="12">
    <source>
        <dbReference type="SAM" id="Coils"/>
    </source>
</evidence>